<keyword evidence="3 6" id="KW-0479">Metal-binding</keyword>
<feature type="domain" description="Cytochrome c" evidence="8">
    <location>
        <begin position="23"/>
        <end position="108"/>
    </location>
</feature>
<evidence type="ECO:0000313" key="9">
    <source>
        <dbReference type="EMBL" id="ACT49622.1"/>
    </source>
</evidence>
<dbReference type="GO" id="GO:0009055">
    <property type="term" value="F:electron transfer activity"/>
    <property type="evidence" value="ECO:0007669"/>
    <property type="project" value="InterPro"/>
</dbReference>
<evidence type="ECO:0000256" key="3">
    <source>
        <dbReference type="ARBA" id="ARBA00022723"/>
    </source>
</evidence>
<dbReference type="PROSITE" id="PS51007">
    <property type="entry name" value="CYTC"/>
    <property type="match status" value="1"/>
</dbReference>
<dbReference type="eggNOG" id="COG4654">
    <property type="taxonomic scope" value="Bacteria"/>
</dbReference>
<dbReference type="SUPFAM" id="SSF46626">
    <property type="entry name" value="Cytochrome c"/>
    <property type="match status" value="1"/>
</dbReference>
<reference evidence="10" key="1">
    <citation type="submission" date="2009-07" db="EMBL/GenBank/DDBJ databases">
        <title>Complete sequence of chromosome of Methylovorus sp. SIP3-4.</title>
        <authorList>
            <person name="Lucas S."/>
            <person name="Copeland A."/>
            <person name="Lapidus A."/>
            <person name="Glavina del Rio T."/>
            <person name="Tice H."/>
            <person name="Bruce D."/>
            <person name="Goodwin L."/>
            <person name="Pitluck S."/>
            <person name="Clum A."/>
            <person name="Larimer F."/>
            <person name="Land M."/>
            <person name="Hauser L."/>
            <person name="Kyrpides N."/>
            <person name="Mikhailova N."/>
            <person name="Kayluzhnaya M."/>
            <person name="Chistoserdova L."/>
        </authorList>
    </citation>
    <scope>NUCLEOTIDE SEQUENCE [LARGE SCALE GENOMIC DNA]</scope>
    <source>
        <strain evidence="10">SIP3-4</strain>
    </source>
</reference>
<feature type="binding site" description="covalent" evidence="6">
    <location>
        <position position="86"/>
    </location>
    <ligand>
        <name>heme c</name>
        <dbReference type="ChEBI" id="CHEBI:61717"/>
    </ligand>
</feature>
<dbReference type="EMBL" id="CP001674">
    <property type="protein sequence ID" value="ACT49622.1"/>
    <property type="molecule type" value="Genomic_DNA"/>
</dbReference>
<evidence type="ECO:0000256" key="4">
    <source>
        <dbReference type="ARBA" id="ARBA00022982"/>
    </source>
</evidence>
<dbReference type="AlphaFoldDB" id="C6X902"/>
<evidence type="ECO:0000256" key="1">
    <source>
        <dbReference type="ARBA" id="ARBA00022448"/>
    </source>
</evidence>
<evidence type="ECO:0000313" key="10">
    <source>
        <dbReference type="Proteomes" id="UP000002743"/>
    </source>
</evidence>
<dbReference type="GO" id="GO:0005506">
    <property type="term" value="F:iron ion binding"/>
    <property type="evidence" value="ECO:0007669"/>
    <property type="project" value="InterPro"/>
</dbReference>
<dbReference type="GO" id="GO:0020037">
    <property type="term" value="F:heme binding"/>
    <property type="evidence" value="ECO:0007669"/>
    <property type="project" value="InterPro"/>
</dbReference>
<keyword evidence="10" id="KW-1185">Reference proteome</keyword>
<accession>C6X902</accession>
<feature type="binding site" description="covalent" evidence="6">
    <location>
        <position position="37"/>
    </location>
    <ligand>
        <name>heme c</name>
        <dbReference type="ChEBI" id="CHEBI:61717"/>
    </ligand>
</feature>
<organism evidence="9 10">
    <name type="scientific">Methylovorus glucosotrophus (strain SIP3-4)</name>
    <dbReference type="NCBI Taxonomy" id="582744"/>
    <lineage>
        <taxon>Bacteria</taxon>
        <taxon>Pseudomonadati</taxon>
        <taxon>Pseudomonadota</taxon>
        <taxon>Betaproteobacteria</taxon>
        <taxon>Nitrosomonadales</taxon>
        <taxon>Methylophilaceae</taxon>
        <taxon>Methylovorus</taxon>
    </lineage>
</organism>
<keyword evidence="2 6" id="KW-0349">Heme</keyword>
<comment type="PTM">
    <text evidence="6">Binds 1 heme c group covalently per subunit.</text>
</comment>
<dbReference type="Pfam" id="PF00034">
    <property type="entry name" value="Cytochrom_C"/>
    <property type="match status" value="1"/>
</dbReference>
<evidence type="ECO:0000256" key="7">
    <source>
        <dbReference type="SAM" id="SignalP"/>
    </source>
</evidence>
<feature type="signal peptide" evidence="7">
    <location>
        <begin position="1"/>
        <end position="22"/>
    </location>
</feature>
<evidence type="ECO:0000256" key="5">
    <source>
        <dbReference type="ARBA" id="ARBA00023004"/>
    </source>
</evidence>
<dbReference type="HOGENOM" id="CLU_133112_1_1_4"/>
<dbReference type="InterPro" id="IPR036909">
    <property type="entry name" value="Cyt_c-like_dom_sf"/>
</dbReference>
<protein>
    <submittedName>
        <fullName evidence="9">Cytochrome c class I</fullName>
    </submittedName>
</protein>
<dbReference type="Gene3D" id="1.10.760.10">
    <property type="entry name" value="Cytochrome c-like domain"/>
    <property type="match status" value="1"/>
</dbReference>
<dbReference type="KEGG" id="mei:Msip34_0374"/>
<dbReference type="STRING" id="582744.Msip34_0374"/>
<dbReference type="Proteomes" id="UP000002743">
    <property type="component" value="Chromosome"/>
</dbReference>
<proteinExistence type="predicted"/>
<evidence type="ECO:0000259" key="8">
    <source>
        <dbReference type="PROSITE" id="PS51007"/>
    </source>
</evidence>
<keyword evidence="5 6" id="KW-0408">Iron</keyword>
<evidence type="ECO:0000256" key="2">
    <source>
        <dbReference type="ARBA" id="ARBA00022617"/>
    </source>
</evidence>
<dbReference type="RefSeq" id="WP_013441196.1">
    <property type="nucleotide sequence ID" value="NC_012969.1"/>
</dbReference>
<keyword evidence="1" id="KW-0813">Transport</keyword>
<keyword evidence="7" id="KW-0732">Signal</keyword>
<evidence type="ECO:0000256" key="6">
    <source>
        <dbReference type="PIRSR" id="PIRSR602324-1"/>
    </source>
</evidence>
<gene>
    <name evidence="9" type="ordered locus">Msip34_0374</name>
</gene>
<dbReference type="PRINTS" id="PR00606">
    <property type="entry name" value="CYTCHROMECID"/>
</dbReference>
<dbReference type="OrthoDB" id="9811281at2"/>
<name>C6X902_METGS</name>
<dbReference type="InterPro" id="IPR002324">
    <property type="entry name" value="Cyt_c_ID"/>
</dbReference>
<sequence precursor="true">MKGLLMTVAAAGTLMLAGQASAADAKAAEALAQKNGCLACHSVANKVVGPAYKDVAAKYKGDKTAEAKLIAKVKAGGSGVWGPIPMPPNSPHVKDEDIKTIVEWILTL</sequence>
<feature type="chain" id="PRO_5002970864" evidence="7">
    <location>
        <begin position="23"/>
        <end position="108"/>
    </location>
</feature>
<keyword evidence="4" id="KW-0249">Electron transport</keyword>
<dbReference type="InterPro" id="IPR009056">
    <property type="entry name" value="Cyt_c-like_dom"/>
</dbReference>
<feature type="binding site" description="covalent" evidence="6">
    <location>
        <position position="41"/>
    </location>
    <ligand>
        <name>heme c</name>
        <dbReference type="ChEBI" id="CHEBI:61717"/>
    </ligand>
</feature>
<reference evidence="9 10" key="2">
    <citation type="journal article" date="2011" name="J. Bacteriol.">
        <title>Genomes of three methylotrophs from a single niche uncover genetic and metabolic divergence of Methylophilaceae.</title>
        <authorList>
            <person name="Lapidus A."/>
            <person name="Clum A."/>
            <person name="Labutti K."/>
            <person name="Kaluzhnaya M.G."/>
            <person name="Lim S."/>
            <person name="Beck D.A."/>
            <person name="Glavina Del Rio T."/>
            <person name="Nolan M."/>
            <person name="Mavromatis K."/>
            <person name="Huntemann M."/>
            <person name="Lucas S."/>
            <person name="Lidstrom M.E."/>
            <person name="Ivanova N."/>
            <person name="Chistoserdova L."/>
        </authorList>
    </citation>
    <scope>NUCLEOTIDE SEQUENCE [LARGE SCALE GENOMIC DNA]</scope>
    <source>
        <strain evidence="9 10">SIP3-4</strain>
    </source>
</reference>